<dbReference type="PhosphoSitePlus" id="Q8BM93"/>
<dbReference type="MGI" id="MGI:3642845">
    <property type="gene designation" value="9230104M06Rik"/>
</dbReference>
<dbReference type="AGR" id="MGI:3642845"/>
<feature type="non-terminal residue" evidence="2">
    <location>
        <position position="1"/>
    </location>
</feature>
<dbReference type="EMBL" id="AK033757">
    <property type="protein sequence ID" value="BAC28464.1"/>
    <property type="molecule type" value="mRNA"/>
</dbReference>
<feature type="region of interest" description="Disordered" evidence="1">
    <location>
        <begin position="128"/>
        <end position="179"/>
    </location>
</feature>
<reference evidence="2" key="6">
    <citation type="journal article" date="2002" name="Nature">
        <title>Analysis of the mouse transcriptome based on functional annotation of 60,770 full-length cDNAs.</title>
        <authorList>
            <consortium name="The FANTOM Consortium and the RIKEN Genome Exploration Research Group Phase I and II Team"/>
        </authorList>
    </citation>
    <scope>NUCLEOTIDE SEQUENCE</scope>
    <source>
        <strain evidence="2">C57BL/6J</strain>
        <tissue evidence="2">Epididymis</tissue>
    </source>
</reference>
<feature type="compositionally biased region" description="Low complexity" evidence="1">
    <location>
        <begin position="40"/>
        <end position="52"/>
    </location>
</feature>
<dbReference type="iPTMnet" id="Q8BM93"/>
<evidence type="ECO:0000256" key="1">
    <source>
        <dbReference type="SAM" id="MobiDB-lite"/>
    </source>
</evidence>
<feature type="compositionally biased region" description="Low complexity" evidence="1">
    <location>
        <begin position="142"/>
        <end position="159"/>
    </location>
</feature>
<feature type="region of interest" description="Disordered" evidence="1">
    <location>
        <begin position="206"/>
        <end position="270"/>
    </location>
</feature>
<reference evidence="2" key="3">
    <citation type="journal article" date="2000" name="Genome Res.">
        <title>RIKEN integrated sequence analysis (RISA) system--384-format sequencing pipeline with 384 multicapillary sequencer.</title>
        <authorList>
            <person name="Shibata K."/>
            <person name="Itoh M."/>
            <person name="Aizawa K."/>
            <person name="Nagaoka S."/>
            <person name="Sasaki N."/>
            <person name="Carninci P."/>
            <person name="Konno H."/>
            <person name="Akiyama J."/>
            <person name="Nishi K."/>
            <person name="Kitsunai T."/>
            <person name="Tashiro H."/>
            <person name="Itoh M."/>
            <person name="Sumi N."/>
            <person name="Ishii Y."/>
            <person name="Nakamura S."/>
            <person name="Hazama M."/>
            <person name="Nishine T."/>
            <person name="Harada A."/>
            <person name="Yamamoto R."/>
            <person name="Matsumoto H."/>
            <person name="Sakaguchi S."/>
            <person name="Ikegami T."/>
            <person name="Kashiwagi K."/>
            <person name="Fujiwake S."/>
            <person name="Inoue K."/>
            <person name="Togawa Y."/>
            <person name="Izawa M."/>
            <person name="Ohara E."/>
            <person name="Watahiki M."/>
            <person name="Yoneda Y."/>
            <person name="Ishikawa T."/>
            <person name="Ozawa K."/>
            <person name="Tanaka T."/>
            <person name="Matsuura S."/>
            <person name="Kawai J."/>
            <person name="Okazaki Y."/>
            <person name="Muramatsu M."/>
            <person name="Inoue Y."/>
            <person name="Kira A."/>
            <person name="Hayashizaki Y."/>
        </authorList>
    </citation>
    <scope>NUCLEOTIDE SEQUENCE</scope>
    <source>
        <strain evidence="2">C57BL/6J</strain>
        <tissue evidence="2">Epididymis</tissue>
    </source>
</reference>
<dbReference type="AlphaFoldDB" id="Q8BM93"/>
<name>Q8BM93_MOUSE</name>
<reference evidence="2" key="2">
    <citation type="journal article" date="2000" name="Genome Res.">
        <title>Normalization and subtraction of cap-trapper-selected cDNAs to prepare full-length cDNA libraries for rapid discovery of new genes.</title>
        <authorList>
            <person name="Carninci P."/>
            <person name="Shibata Y."/>
            <person name="Hayatsu N."/>
            <person name="Sugahara Y."/>
            <person name="Shibata K."/>
            <person name="Itoh M."/>
            <person name="Konno H."/>
            <person name="Okazaki Y."/>
            <person name="Muramatsu M."/>
            <person name="Hayashizaki Y."/>
        </authorList>
    </citation>
    <scope>NUCLEOTIDE SEQUENCE</scope>
    <source>
        <strain evidence="2">C57BL/6J</strain>
        <tissue evidence="2">Epididymis</tissue>
    </source>
</reference>
<reference evidence="2" key="4">
    <citation type="journal article" date="2001" name="Nature">
        <title>Functional annotation of a full-length mouse cDNA collection.</title>
        <authorList>
            <consortium name="The RIKEN Genome Exploration Research Group Phase II Team and the FANTOM Consortium"/>
        </authorList>
    </citation>
    <scope>NUCLEOTIDE SEQUENCE</scope>
    <source>
        <strain evidence="2">C57BL/6J</strain>
        <tissue evidence="2">Epididymis</tissue>
    </source>
</reference>
<organism evidence="2">
    <name type="scientific">Mus musculus</name>
    <name type="common">Mouse</name>
    <dbReference type="NCBI Taxonomy" id="10090"/>
    <lineage>
        <taxon>Eukaryota</taxon>
        <taxon>Metazoa</taxon>
        <taxon>Chordata</taxon>
        <taxon>Craniata</taxon>
        <taxon>Vertebrata</taxon>
        <taxon>Euteleostomi</taxon>
        <taxon>Mammalia</taxon>
        <taxon>Eutheria</taxon>
        <taxon>Euarchontoglires</taxon>
        <taxon>Glires</taxon>
        <taxon>Rodentia</taxon>
        <taxon>Myomorpha</taxon>
        <taxon>Muroidea</taxon>
        <taxon>Muridae</taxon>
        <taxon>Murinae</taxon>
        <taxon>Mus</taxon>
        <taxon>Mus</taxon>
    </lineage>
</organism>
<accession>Q8BM93</accession>
<evidence type="ECO:0000313" key="2">
    <source>
        <dbReference type="EMBL" id="BAC28464.1"/>
    </source>
</evidence>
<reference evidence="2" key="1">
    <citation type="journal article" date="1999" name="Methods Enzymol.">
        <title>High-efficiency full-length cDNA cloning.</title>
        <authorList>
            <person name="Carninci P."/>
            <person name="Hayashizaki Y."/>
        </authorList>
    </citation>
    <scope>NUCLEOTIDE SEQUENCE</scope>
    <source>
        <strain evidence="2">C57BL/6J</strain>
        <tissue evidence="2">Epididymis</tissue>
    </source>
</reference>
<feature type="region of interest" description="Disordered" evidence="1">
    <location>
        <begin position="1"/>
        <end position="54"/>
    </location>
</feature>
<evidence type="ECO:0000313" key="3">
    <source>
        <dbReference type="MGI" id="MGI:3642845"/>
    </source>
</evidence>
<sequence length="270" mass="28004">GRSRSLHRRTGLGGDLAADSRPGPASVSLSDCPRSVTGRPTSVSPPASTPPSDLAHAALPGPLARAAELTVQRHELADRRRAAAAVLHELHLGHDDVVLEHRAAARAHRIAARRIQLDVRAAAAAADAARHGGAAGPHRPPSRSAVRSPPAALSPQAPSRRLRLRRTLARPPAPRLPIRRGRFAQRVRAALPATAAPAGPIKELKNRWDAGTEPPTFRAAGSKAPNLEPGGLAGQKPTTGRDWRAGEKGGAGRGGARSAARDPTRAVGGA</sequence>
<reference evidence="2" key="5">
    <citation type="submission" date="2001-07" db="EMBL/GenBank/DDBJ databases">
        <authorList>
            <person name="Adachi J."/>
            <person name="Aizawa K."/>
            <person name="Akimura T."/>
            <person name="Arakawa T."/>
            <person name="Bono H."/>
            <person name="Carninci P."/>
            <person name="Fukuda S."/>
            <person name="Furuno M."/>
            <person name="Hanagaki T."/>
            <person name="Hara A."/>
            <person name="Hashizume W."/>
            <person name="Hayashida K."/>
            <person name="Hayatsu N."/>
            <person name="Hiramoto K."/>
            <person name="Hiraoka T."/>
            <person name="Hirozane T."/>
            <person name="Hori F."/>
            <person name="Imotani K."/>
            <person name="Ishii Y."/>
            <person name="Itoh M."/>
            <person name="Kagawa I."/>
            <person name="Kasukawa T."/>
            <person name="Katoh H."/>
            <person name="Kawai J."/>
            <person name="Kojima Y."/>
            <person name="Kondo S."/>
            <person name="Konno H."/>
            <person name="Kouda M."/>
            <person name="Koya S."/>
            <person name="Kurihara C."/>
            <person name="Matsuyama T."/>
            <person name="Miyazaki A."/>
            <person name="Murata M."/>
            <person name="Nakamura M."/>
            <person name="Nishi K."/>
            <person name="Nomura K."/>
            <person name="Numazaki R."/>
            <person name="Ohno M."/>
            <person name="Ohsato N."/>
            <person name="Okazaki Y."/>
            <person name="Saito R."/>
            <person name="Saitoh H."/>
            <person name="Sakai C."/>
            <person name="Sakai K."/>
            <person name="Sakazume N."/>
            <person name="Sano H."/>
            <person name="Sasaki D."/>
            <person name="Shibata K."/>
            <person name="Shinagawa A."/>
            <person name="Shiraki T."/>
            <person name="Sogabe Y."/>
            <person name="Tagami M."/>
            <person name="Tagawa A."/>
            <person name="Takahashi F."/>
            <person name="Takaku-Akahira S."/>
            <person name="Takeda Y."/>
            <person name="Tanaka T."/>
            <person name="Tomaru A."/>
            <person name="Toya T."/>
            <person name="Yasunishi A."/>
            <person name="Muramatsu M."/>
            <person name="Hayashizaki Y."/>
        </authorList>
    </citation>
    <scope>NUCLEOTIDE SEQUENCE</scope>
    <source>
        <strain evidence="2">C57BL/6J</strain>
        <tissue evidence="2">Epididymis</tissue>
    </source>
</reference>
<feature type="compositionally biased region" description="Basic residues" evidence="1">
    <location>
        <begin position="1"/>
        <end position="10"/>
    </location>
</feature>
<reference evidence="2" key="7">
    <citation type="journal article" date="2005" name="Science">
        <title>The Transcriptional Landscape of the Mammalian Genome.</title>
        <authorList>
            <consortium name="The FANTOM Consortium"/>
            <consortium name="Riken Genome Exploration Research Group and Genome Science Group (Genome Network Project Core Group)"/>
        </authorList>
    </citation>
    <scope>NUCLEOTIDE SEQUENCE</scope>
    <source>
        <strain evidence="2">C57BL/6J</strain>
        <tissue evidence="2">Epididymis</tissue>
    </source>
</reference>
<reference evidence="2" key="8">
    <citation type="journal article" date="2005" name="Science">
        <title>Antisense Transcription in the Mammalian Transcriptome.</title>
        <authorList>
            <consortium name="RIKEN Genome Exploration Research Group and Genome Science Group (Genome Network Project Core Group) and the FANTOM Consortium"/>
        </authorList>
    </citation>
    <scope>NUCLEOTIDE SEQUENCE</scope>
    <source>
        <strain evidence="2">C57BL/6J</strain>
        <tissue evidence="2">Epididymis</tissue>
    </source>
</reference>
<protein>
    <submittedName>
        <fullName evidence="2">Uncharacterized protein</fullName>
    </submittedName>
</protein>
<gene>
    <name evidence="3" type="primary">9230104M06Rik</name>
</gene>
<proteinExistence type="evidence at transcript level"/>